<dbReference type="PANTHER" id="PTHR33434:SF3">
    <property type="entry name" value="DEGV DOMAIN-CONTAINING PROTEIN YITS"/>
    <property type="match status" value="1"/>
</dbReference>
<dbReference type="STRING" id="142588.SAMN04488559_103144"/>
<evidence type="ECO:0000313" key="4">
    <source>
        <dbReference type="Proteomes" id="UP000198948"/>
    </source>
</evidence>
<dbReference type="PROSITE" id="PS51482">
    <property type="entry name" value="DEGV"/>
    <property type="match status" value="1"/>
</dbReference>
<dbReference type="InterPro" id="IPR043168">
    <property type="entry name" value="DegV_C"/>
</dbReference>
<dbReference type="InterPro" id="IPR050270">
    <property type="entry name" value="DegV_domain_contain"/>
</dbReference>
<gene>
    <name evidence="3" type="ORF">SAMN04488559_103144</name>
</gene>
<dbReference type="Gene3D" id="2.20.28.50">
    <property type="entry name" value="degv family protein"/>
    <property type="match status" value="1"/>
</dbReference>
<protein>
    <submittedName>
        <fullName evidence="3">EDD domain protein, DegV family</fullName>
    </submittedName>
</protein>
<dbReference type="EMBL" id="FOHA01000003">
    <property type="protein sequence ID" value="SER69394.1"/>
    <property type="molecule type" value="Genomic_DNA"/>
</dbReference>
<organism evidence="3 4">
    <name type="scientific">Isobaculum melis</name>
    <dbReference type="NCBI Taxonomy" id="142588"/>
    <lineage>
        <taxon>Bacteria</taxon>
        <taxon>Bacillati</taxon>
        <taxon>Bacillota</taxon>
        <taxon>Bacilli</taxon>
        <taxon>Lactobacillales</taxon>
        <taxon>Carnobacteriaceae</taxon>
        <taxon>Isobaculum</taxon>
    </lineage>
</organism>
<keyword evidence="2" id="KW-0446">Lipid-binding</keyword>
<evidence type="ECO:0000256" key="2">
    <source>
        <dbReference type="ARBA" id="ARBA00023121"/>
    </source>
</evidence>
<accession>A0A1H9R9G7</accession>
<evidence type="ECO:0000256" key="1">
    <source>
        <dbReference type="ARBA" id="ARBA00003238"/>
    </source>
</evidence>
<dbReference type="Proteomes" id="UP000198948">
    <property type="component" value="Unassembled WGS sequence"/>
</dbReference>
<reference evidence="3 4" key="1">
    <citation type="submission" date="2016-10" db="EMBL/GenBank/DDBJ databases">
        <authorList>
            <person name="de Groot N.N."/>
        </authorList>
    </citation>
    <scope>NUCLEOTIDE SEQUENCE [LARGE SCALE GENOMIC DNA]</scope>
    <source>
        <strain evidence="3 4">DSM 13760</strain>
    </source>
</reference>
<dbReference type="GO" id="GO:0008289">
    <property type="term" value="F:lipid binding"/>
    <property type="evidence" value="ECO:0007669"/>
    <property type="project" value="UniProtKB-KW"/>
</dbReference>
<dbReference type="Pfam" id="PF02645">
    <property type="entry name" value="DegV"/>
    <property type="match status" value="1"/>
</dbReference>
<keyword evidence="4" id="KW-1185">Reference proteome</keyword>
<dbReference type="OrthoDB" id="9780660at2"/>
<dbReference type="PANTHER" id="PTHR33434">
    <property type="entry name" value="DEGV DOMAIN-CONTAINING PROTEIN DR_1986-RELATED"/>
    <property type="match status" value="1"/>
</dbReference>
<dbReference type="Gene3D" id="3.40.50.10440">
    <property type="entry name" value="Dihydroxyacetone kinase, domain 1"/>
    <property type="match status" value="1"/>
</dbReference>
<comment type="function">
    <text evidence="1">May bind long-chain fatty acids, such as palmitate, and may play a role in lipid transport or fatty acid metabolism.</text>
</comment>
<dbReference type="InterPro" id="IPR003797">
    <property type="entry name" value="DegV"/>
</dbReference>
<name>A0A1H9R9G7_9LACT</name>
<dbReference type="NCBIfam" id="TIGR00762">
    <property type="entry name" value="DegV"/>
    <property type="match status" value="1"/>
</dbReference>
<evidence type="ECO:0000313" key="3">
    <source>
        <dbReference type="EMBL" id="SER69394.1"/>
    </source>
</evidence>
<proteinExistence type="predicted"/>
<dbReference type="AlphaFoldDB" id="A0A1H9R9G7"/>
<dbReference type="Gene3D" id="3.30.1180.10">
    <property type="match status" value="1"/>
</dbReference>
<sequence length="288" mass="31622">MTFKMITDSCCDLPASFLAEHDIDIVSMIVTMDNKEYIDDMGKTFDVEWFYQQLKEGKQASTSQINLGTYYETFKPYVEQKMPVLYLAFSSALSGSYNNALAAVQMLKDEFDQVDVVVLDTKAACLGEGMLVYEAALMKAAGKSREEVMDWLAENAGKVHSWVTVDDLNHLERGGRISKTAAAVGSLLNVKPIIVVDKEGALISVGKARGRKKSIETLIKNTIDGIVDSEKQTLFVGHVGVPEDGEYIKERLAEALKVKEIIVLGFGPTIAAHTGFGSLAVFSFGKER</sequence>
<dbReference type="RefSeq" id="WP_092650633.1">
    <property type="nucleotide sequence ID" value="NZ_FOHA01000003.1"/>
</dbReference>
<dbReference type="SUPFAM" id="SSF82549">
    <property type="entry name" value="DAK1/DegV-like"/>
    <property type="match status" value="1"/>
</dbReference>